<dbReference type="AlphaFoldDB" id="A0A251U877"/>
<dbReference type="InParanoid" id="A0A251U877"/>
<reference evidence="1" key="3">
    <citation type="submission" date="2020-06" db="EMBL/GenBank/DDBJ databases">
        <title>Helianthus annuus Genome sequencing and assembly Release 2.</title>
        <authorList>
            <person name="Gouzy J."/>
            <person name="Langlade N."/>
            <person name="Munos S."/>
        </authorList>
    </citation>
    <scope>NUCLEOTIDE SEQUENCE</scope>
    <source>
        <tissue evidence="1">Leaves</tissue>
    </source>
</reference>
<evidence type="ECO:0000313" key="1">
    <source>
        <dbReference type="EMBL" id="KAF5797080.1"/>
    </source>
</evidence>
<reference evidence="1 3" key="1">
    <citation type="journal article" date="2017" name="Nature">
        <title>The sunflower genome provides insights into oil metabolism, flowering and Asterid evolution.</title>
        <authorList>
            <person name="Badouin H."/>
            <person name="Gouzy J."/>
            <person name="Grassa C.J."/>
            <person name="Murat F."/>
            <person name="Staton S.E."/>
            <person name="Cottret L."/>
            <person name="Lelandais-Briere C."/>
            <person name="Owens G.L."/>
            <person name="Carrere S."/>
            <person name="Mayjonade B."/>
            <person name="Legrand L."/>
            <person name="Gill N."/>
            <person name="Kane N.C."/>
            <person name="Bowers J.E."/>
            <person name="Hubner S."/>
            <person name="Bellec A."/>
            <person name="Berard A."/>
            <person name="Berges H."/>
            <person name="Blanchet N."/>
            <person name="Boniface M.C."/>
            <person name="Brunel D."/>
            <person name="Catrice O."/>
            <person name="Chaidir N."/>
            <person name="Claudel C."/>
            <person name="Donnadieu C."/>
            <person name="Faraut T."/>
            <person name="Fievet G."/>
            <person name="Helmstetter N."/>
            <person name="King M."/>
            <person name="Knapp S.J."/>
            <person name="Lai Z."/>
            <person name="Le Paslier M.C."/>
            <person name="Lippi Y."/>
            <person name="Lorenzon L."/>
            <person name="Mandel J.R."/>
            <person name="Marage G."/>
            <person name="Marchand G."/>
            <person name="Marquand E."/>
            <person name="Bret-Mestries E."/>
            <person name="Morien E."/>
            <person name="Nambeesan S."/>
            <person name="Nguyen T."/>
            <person name="Pegot-Espagnet P."/>
            <person name="Pouilly N."/>
            <person name="Raftis F."/>
            <person name="Sallet E."/>
            <person name="Schiex T."/>
            <person name="Thomas J."/>
            <person name="Vandecasteele C."/>
            <person name="Vares D."/>
            <person name="Vear F."/>
            <person name="Vautrin S."/>
            <person name="Crespi M."/>
            <person name="Mangin B."/>
            <person name="Burke J.M."/>
            <person name="Salse J."/>
            <person name="Munos S."/>
            <person name="Vincourt P."/>
            <person name="Rieseberg L.H."/>
            <person name="Langlade N.B."/>
        </authorList>
    </citation>
    <scope>NUCLEOTIDE SEQUENCE [LARGE SCALE GENOMIC DNA]</scope>
    <source>
        <strain evidence="3">cv. SF193</strain>
        <tissue evidence="1">Leaves</tissue>
    </source>
</reference>
<dbReference type="Proteomes" id="UP000215914">
    <property type="component" value="Chromosome 8"/>
</dbReference>
<reference evidence="2" key="2">
    <citation type="submission" date="2017-02" db="EMBL/GenBank/DDBJ databases">
        <title>Sunflower complete genome.</title>
        <authorList>
            <person name="Langlade N."/>
            <person name="Munos S."/>
        </authorList>
    </citation>
    <scope>NUCLEOTIDE SEQUENCE [LARGE SCALE GENOMIC DNA]</scope>
    <source>
        <tissue evidence="2">Leaves</tissue>
    </source>
</reference>
<accession>A0A251U877</accession>
<evidence type="ECO:0000313" key="3">
    <source>
        <dbReference type="Proteomes" id="UP000215914"/>
    </source>
</evidence>
<gene>
    <name evidence="2" type="ORF">HannXRQ_Chr08g0235421</name>
    <name evidence="1" type="ORF">HanXRQr2_Chr08g0359441</name>
</gene>
<evidence type="ECO:0000313" key="2">
    <source>
        <dbReference type="EMBL" id="OTG19555.1"/>
    </source>
</evidence>
<sequence>MNICCRNSSLWFLIEVNSSGHLGFLYCSITSARCIRPLGAYHWNLLSVRLEWSWVEIHGIATQD</sequence>
<dbReference type="EMBL" id="CM007897">
    <property type="protein sequence ID" value="OTG19555.1"/>
    <property type="molecule type" value="Genomic_DNA"/>
</dbReference>
<name>A0A251U877_HELAN</name>
<protein>
    <submittedName>
        <fullName evidence="2">Uncharacterized protein</fullName>
    </submittedName>
</protein>
<proteinExistence type="predicted"/>
<dbReference type="Gramene" id="mRNA:HanXRQr2_Chr08g0359441">
    <property type="protein sequence ID" value="mRNA:HanXRQr2_Chr08g0359441"/>
    <property type="gene ID" value="HanXRQr2_Chr08g0359441"/>
</dbReference>
<organism evidence="2 3">
    <name type="scientific">Helianthus annuus</name>
    <name type="common">Common sunflower</name>
    <dbReference type="NCBI Taxonomy" id="4232"/>
    <lineage>
        <taxon>Eukaryota</taxon>
        <taxon>Viridiplantae</taxon>
        <taxon>Streptophyta</taxon>
        <taxon>Embryophyta</taxon>
        <taxon>Tracheophyta</taxon>
        <taxon>Spermatophyta</taxon>
        <taxon>Magnoliopsida</taxon>
        <taxon>eudicotyledons</taxon>
        <taxon>Gunneridae</taxon>
        <taxon>Pentapetalae</taxon>
        <taxon>asterids</taxon>
        <taxon>campanulids</taxon>
        <taxon>Asterales</taxon>
        <taxon>Asteraceae</taxon>
        <taxon>Asteroideae</taxon>
        <taxon>Heliantheae alliance</taxon>
        <taxon>Heliantheae</taxon>
        <taxon>Helianthus</taxon>
    </lineage>
</organism>
<keyword evidence="3" id="KW-1185">Reference proteome</keyword>
<dbReference type="EMBL" id="MNCJ02000323">
    <property type="protein sequence ID" value="KAF5797080.1"/>
    <property type="molecule type" value="Genomic_DNA"/>
</dbReference>